<proteinExistence type="inferred from homology"/>
<dbReference type="Gene3D" id="3.10.450.750">
    <property type="match status" value="1"/>
</dbReference>
<evidence type="ECO:0000259" key="8">
    <source>
        <dbReference type="Pfam" id="PF04422"/>
    </source>
</evidence>
<protein>
    <submittedName>
        <fullName evidence="10">Coenzyme F420 hydrogenase subunit beta</fullName>
        <ecNumber evidence="10">1.12.98.1</ecNumber>
    </submittedName>
</protein>
<evidence type="ECO:0000256" key="3">
    <source>
        <dbReference type="ARBA" id="ARBA00023002"/>
    </source>
</evidence>
<sequence length="306" mass="33707">MRKLIRRIAGGKEEENTREGSPENDLPDPEVVGEYREVYLTRATDERIREHGQDGGTTTALLAHALEEDTVEAVIASSTVETWKPEPVIVTDPDELIETAGSKYAISPNVSALNEAIASYDSVALVGTPCQITAVKKSKMYPYGLANVTERVKLTVGIFCTENFQYESLLKLLEDMGVDVENVERMDISHGEFIVRTKNGDVHSVSVSKLGDYANEACNYCTDFTAEDADISVGSVGAPDGWNVVLVRTKEGEKVFRSAVDADVLEVKDIGEGDPNLLERLARDKKERIHTSMCATWRPYHPTVPL</sequence>
<dbReference type="GO" id="GO:0051536">
    <property type="term" value="F:iron-sulfur cluster binding"/>
    <property type="evidence" value="ECO:0007669"/>
    <property type="project" value="UniProtKB-KW"/>
</dbReference>
<dbReference type="EC" id="1.12.98.1" evidence="10"/>
<comment type="cofactor">
    <cofactor evidence="1">
        <name>FAD</name>
        <dbReference type="ChEBI" id="CHEBI:57692"/>
    </cofactor>
</comment>
<dbReference type="Pfam" id="PF04422">
    <property type="entry name" value="FrhB_FdhB_N"/>
    <property type="match status" value="1"/>
</dbReference>
<dbReference type="AlphaFoldDB" id="A0A832T905"/>
<dbReference type="RefSeq" id="WP_158295904.1">
    <property type="nucleotide sequence ID" value="NZ_DUJS01000004.1"/>
</dbReference>
<comment type="similarity">
    <text evidence="6">Belongs to the FrhB family.</text>
</comment>
<name>A0A832T905_9EURY</name>
<dbReference type="InterPro" id="IPR007525">
    <property type="entry name" value="FrhB_FdhB_C"/>
</dbReference>
<gene>
    <name evidence="10" type="ORF">HA336_03605</name>
</gene>
<dbReference type="GO" id="GO:0052592">
    <property type="term" value="F:oxidoreductase activity, acting on CH or CH2 groups, with an iron-sulfur protein as acceptor"/>
    <property type="evidence" value="ECO:0007669"/>
    <property type="project" value="TreeGrafter"/>
</dbReference>
<evidence type="ECO:0000259" key="9">
    <source>
        <dbReference type="Pfam" id="PF04432"/>
    </source>
</evidence>
<feature type="region of interest" description="Disordered" evidence="7">
    <location>
        <begin position="1"/>
        <end position="30"/>
    </location>
</feature>
<evidence type="ECO:0000313" key="10">
    <source>
        <dbReference type="EMBL" id="HII70300.1"/>
    </source>
</evidence>
<keyword evidence="2" id="KW-0479">Metal-binding</keyword>
<accession>A0A832T905</accession>
<dbReference type="GO" id="GO:0050454">
    <property type="term" value="F:coenzyme F420 hydrogenase activity"/>
    <property type="evidence" value="ECO:0007669"/>
    <property type="project" value="UniProtKB-EC"/>
</dbReference>
<keyword evidence="3 10" id="KW-0560">Oxidoreductase</keyword>
<dbReference type="GO" id="GO:0046872">
    <property type="term" value="F:metal ion binding"/>
    <property type="evidence" value="ECO:0007669"/>
    <property type="project" value="UniProtKB-KW"/>
</dbReference>
<keyword evidence="5" id="KW-0411">Iron-sulfur</keyword>
<feature type="domain" description="Coenzyme F420 hydrogenase/dehydrogenase beta subunit N-terminal" evidence="8">
    <location>
        <begin position="38"/>
        <end position="113"/>
    </location>
</feature>
<evidence type="ECO:0000256" key="7">
    <source>
        <dbReference type="SAM" id="MobiDB-lite"/>
    </source>
</evidence>
<dbReference type="InterPro" id="IPR045220">
    <property type="entry name" value="FRHB/FDHB/HCAR-like"/>
</dbReference>
<dbReference type="PANTHER" id="PTHR31332">
    <property type="entry name" value="7-HYDROXYMETHYL CHLOROPHYLL A REDUCTASE, CHLOROPLASTIC"/>
    <property type="match status" value="1"/>
</dbReference>
<dbReference type="Pfam" id="PF04432">
    <property type="entry name" value="FrhB_FdhB_C"/>
    <property type="match status" value="1"/>
</dbReference>
<dbReference type="InterPro" id="IPR007516">
    <property type="entry name" value="Co_F420_Hydgase/DH_bsu_N"/>
</dbReference>
<evidence type="ECO:0000313" key="11">
    <source>
        <dbReference type="Proteomes" id="UP000619545"/>
    </source>
</evidence>
<feature type="compositionally biased region" description="Basic and acidic residues" evidence="7">
    <location>
        <begin position="10"/>
        <end position="21"/>
    </location>
</feature>
<keyword evidence="4" id="KW-0408">Iron</keyword>
<evidence type="ECO:0000256" key="1">
    <source>
        <dbReference type="ARBA" id="ARBA00001974"/>
    </source>
</evidence>
<evidence type="ECO:0000256" key="4">
    <source>
        <dbReference type="ARBA" id="ARBA00023004"/>
    </source>
</evidence>
<dbReference type="EMBL" id="DUJS01000004">
    <property type="protein sequence ID" value="HII70300.1"/>
    <property type="molecule type" value="Genomic_DNA"/>
</dbReference>
<feature type="domain" description="Coenzyme F420 hydrogenase/dehydrogenase beta subunit C-terminal" evidence="9">
    <location>
        <begin position="121"/>
        <end position="271"/>
    </location>
</feature>
<dbReference type="NCBIfam" id="NF006807">
    <property type="entry name" value="PRK09325.1"/>
    <property type="match status" value="1"/>
</dbReference>
<evidence type="ECO:0000256" key="6">
    <source>
        <dbReference type="ARBA" id="ARBA00038369"/>
    </source>
</evidence>
<dbReference type="Proteomes" id="UP000619545">
    <property type="component" value="Unassembled WGS sequence"/>
</dbReference>
<organism evidence="10 11">
    <name type="scientific">Methanopyrus kandleri</name>
    <dbReference type="NCBI Taxonomy" id="2320"/>
    <lineage>
        <taxon>Archaea</taxon>
        <taxon>Methanobacteriati</taxon>
        <taxon>Methanobacteriota</taxon>
        <taxon>Methanomada group</taxon>
        <taxon>Methanopyri</taxon>
        <taxon>Methanopyrales</taxon>
        <taxon>Methanopyraceae</taxon>
        <taxon>Methanopyrus</taxon>
    </lineage>
</organism>
<dbReference type="GeneID" id="1476640"/>
<reference evidence="10" key="1">
    <citation type="journal article" date="2020" name="bioRxiv">
        <title>A rank-normalized archaeal taxonomy based on genome phylogeny resolves widespread incomplete and uneven classifications.</title>
        <authorList>
            <person name="Rinke C."/>
            <person name="Chuvochina M."/>
            <person name="Mussig A.J."/>
            <person name="Chaumeil P.-A."/>
            <person name="Waite D.W."/>
            <person name="Whitman W.B."/>
            <person name="Parks D.H."/>
            <person name="Hugenholtz P."/>
        </authorList>
    </citation>
    <scope>NUCLEOTIDE SEQUENCE</scope>
    <source>
        <strain evidence="10">UBA8853</strain>
    </source>
</reference>
<dbReference type="PANTHER" id="PTHR31332:SF6">
    <property type="entry name" value="FORMATE DEHYDROGENASE SUBUNIT BETA"/>
    <property type="match status" value="1"/>
</dbReference>
<evidence type="ECO:0000256" key="2">
    <source>
        <dbReference type="ARBA" id="ARBA00022723"/>
    </source>
</evidence>
<evidence type="ECO:0000256" key="5">
    <source>
        <dbReference type="ARBA" id="ARBA00023014"/>
    </source>
</evidence>
<comment type="caution">
    <text evidence="10">The sequence shown here is derived from an EMBL/GenBank/DDBJ whole genome shotgun (WGS) entry which is preliminary data.</text>
</comment>